<dbReference type="RefSeq" id="WP_074109330.1">
    <property type="nucleotide sequence ID" value="NZ_LVWI01000092.1"/>
</dbReference>
<evidence type="ECO:0000259" key="3">
    <source>
        <dbReference type="Pfam" id="PF16861"/>
    </source>
</evidence>
<comment type="similarity">
    <text evidence="1">Belongs to the NodU/CmcH family.</text>
</comment>
<protein>
    <recommendedName>
        <fullName evidence="6">Nodulation protein</fullName>
    </recommendedName>
</protein>
<name>A0ABX3EHE4_9BACL</name>
<proteinExistence type="inferred from homology"/>
<dbReference type="CDD" id="cd24099">
    <property type="entry name" value="ASKHA_NBD_NovN-like_N"/>
    <property type="match status" value="1"/>
</dbReference>
<dbReference type="EMBL" id="LVWI01000092">
    <property type="protein sequence ID" value="OKP79508.1"/>
    <property type="molecule type" value="Genomic_DNA"/>
</dbReference>
<evidence type="ECO:0000313" key="5">
    <source>
        <dbReference type="Proteomes" id="UP000186058"/>
    </source>
</evidence>
<feature type="domain" description="Carbamoyltransferase" evidence="2">
    <location>
        <begin position="26"/>
        <end position="336"/>
    </location>
</feature>
<accession>A0ABX3EHE4</accession>
<evidence type="ECO:0000313" key="4">
    <source>
        <dbReference type="EMBL" id="OKP79508.1"/>
    </source>
</evidence>
<organism evidence="4 5">
    <name type="scientific">Paenibacillus helianthi</name>
    <dbReference type="NCBI Taxonomy" id="1349432"/>
    <lineage>
        <taxon>Bacteria</taxon>
        <taxon>Bacillati</taxon>
        <taxon>Bacillota</taxon>
        <taxon>Bacilli</taxon>
        <taxon>Bacillales</taxon>
        <taxon>Paenibacillaceae</taxon>
        <taxon>Paenibacillus</taxon>
    </lineage>
</organism>
<dbReference type="SUPFAM" id="SSF53067">
    <property type="entry name" value="Actin-like ATPase domain"/>
    <property type="match status" value="1"/>
</dbReference>
<evidence type="ECO:0000256" key="1">
    <source>
        <dbReference type="ARBA" id="ARBA00006129"/>
    </source>
</evidence>
<sequence>MLILGISGGIDSIHDTIIEFPYGKAHDSAAVLIEDGHVVAAIEEERLNRIKHTNRLPIAAIEFCLTERQVTLQDIDYIAVYGTEHYIDQLLKLHTWNHPDKPLIHSVRNYMASKLQKYLGSEFSAEKIIFVPHHICHTMSAYYASGYDESLIMSLDGTGDGLSGLIQSTVDGQTINTLHTIPEDNSLGLFYLEVIKFLGYQLFDEYKVMGLAPYGDASVYRSVFRKFYTLHPDGTYTLHTKRIGLLYEYLTPRRKGETFTQVHQNISASLQEMLETIVLHMLTFFKKETSIRKLCMAGGVAHNCSMNGKIYYSGLFDEIFVQPAAHDAGCSLGAALHVYYTNKPERKREQITDVYWGTDLPPDESVERELAKWNGLVEFAQVDNITEAAAEMLAEGKVIGWVQGRSEFGPRALGNRSIIADPRPSENKTIINSMVKKREGYRPFAPAVLASEAPTYFDVIDGRSSLDYMVFVLNVKEQWRSELGAITHVDGTARVQTVRKDTNPLFYQLIRNFQQRTGIPIVLNTSFNNNAEPIVNSVHDALACYLTTELNGLCIGNYVIRKKAAEYQDWASYEAVLMPYAEIVCSGTHHTGGIGYGIRHRYSGSESAITEELYEAVVKNTDLSELSAPVIESLTELWTNRLISIQPKR</sequence>
<dbReference type="Pfam" id="PF02543">
    <property type="entry name" value="Carbam_trans_N"/>
    <property type="match status" value="1"/>
</dbReference>
<dbReference type="InterPro" id="IPR038152">
    <property type="entry name" value="Carbam_trans_C_sf"/>
</dbReference>
<dbReference type="Proteomes" id="UP000186058">
    <property type="component" value="Unassembled WGS sequence"/>
</dbReference>
<evidence type="ECO:0000259" key="2">
    <source>
        <dbReference type="Pfam" id="PF02543"/>
    </source>
</evidence>
<dbReference type="InterPro" id="IPR003696">
    <property type="entry name" value="Carbtransf_dom"/>
</dbReference>
<reference evidence="4 5" key="1">
    <citation type="submission" date="2016-03" db="EMBL/GenBank/DDBJ databases">
        <authorList>
            <person name="Sant'Anna F.H."/>
            <person name="Ambrosini A."/>
            <person name="Souza R."/>
            <person name="Bach E."/>
            <person name="Fernandes G."/>
            <person name="Balsanelli E."/>
            <person name="Baura V.A."/>
            <person name="Souza E.M."/>
            <person name="Passaglia L."/>
        </authorList>
    </citation>
    <scope>NUCLEOTIDE SEQUENCE [LARGE SCALE GENOMIC DNA]</scope>
    <source>
        <strain evidence="4 5">P26E</strain>
    </source>
</reference>
<dbReference type="Gene3D" id="3.30.420.40">
    <property type="match status" value="2"/>
</dbReference>
<dbReference type="InterPro" id="IPR043129">
    <property type="entry name" value="ATPase_NBD"/>
</dbReference>
<evidence type="ECO:0008006" key="6">
    <source>
        <dbReference type="Google" id="ProtNLM"/>
    </source>
</evidence>
<dbReference type="InterPro" id="IPR051338">
    <property type="entry name" value="NodU/CmcH_Carbamoyltrnsfr"/>
</dbReference>
<dbReference type="Pfam" id="PF16861">
    <property type="entry name" value="Carbam_trans_C"/>
    <property type="match status" value="1"/>
</dbReference>
<dbReference type="InterPro" id="IPR031730">
    <property type="entry name" value="Carbam_trans_C"/>
</dbReference>
<dbReference type="Gene3D" id="3.90.870.20">
    <property type="entry name" value="Carbamoyltransferase, C-terminal domain"/>
    <property type="match status" value="1"/>
</dbReference>
<gene>
    <name evidence="4" type="ORF">A3844_28695</name>
</gene>
<feature type="domain" description="Carbamoyltransferase C-terminal" evidence="3">
    <location>
        <begin position="390"/>
        <end position="562"/>
    </location>
</feature>
<dbReference type="PANTHER" id="PTHR34847">
    <property type="entry name" value="NODULATION PROTEIN U"/>
    <property type="match status" value="1"/>
</dbReference>
<comment type="caution">
    <text evidence="4">The sequence shown here is derived from an EMBL/GenBank/DDBJ whole genome shotgun (WGS) entry which is preliminary data.</text>
</comment>
<keyword evidence="5" id="KW-1185">Reference proteome</keyword>
<dbReference type="PANTHER" id="PTHR34847:SF1">
    <property type="entry name" value="NODULATION PROTEIN U"/>
    <property type="match status" value="1"/>
</dbReference>